<keyword evidence="5" id="KW-0677">Repeat</keyword>
<dbReference type="InterPro" id="IPR032675">
    <property type="entry name" value="LRR_dom_sf"/>
</dbReference>
<evidence type="ECO:0000313" key="15">
    <source>
        <dbReference type="Proteomes" id="UP001497522"/>
    </source>
</evidence>
<dbReference type="PROSITE" id="PS50011">
    <property type="entry name" value="PROTEIN_KINASE_DOM"/>
    <property type="match status" value="1"/>
</dbReference>
<dbReference type="Gene3D" id="3.30.200.20">
    <property type="entry name" value="Phosphorylase Kinase, domain 1"/>
    <property type="match status" value="1"/>
</dbReference>
<evidence type="ECO:0000256" key="11">
    <source>
        <dbReference type="PROSITE-ProRule" id="PRU10141"/>
    </source>
</evidence>
<comment type="subcellular location">
    <subcellularLocation>
        <location evidence="1">Membrane</location>
        <topology evidence="1">Single-pass membrane protein</topology>
    </subcellularLocation>
</comment>
<proteinExistence type="predicted"/>
<dbReference type="InterPro" id="IPR011009">
    <property type="entry name" value="Kinase-like_dom_sf"/>
</dbReference>
<dbReference type="InterPro" id="IPR024788">
    <property type="entry name" value="Malectin-like_Carb-bd_dom"/>
</dbReference>
<gene>
    <name evidence="14" type="ORF">CSSPJE1EN2_LOCUS12332</name>
</gene>
<keyword evidence="7" id="KW-0418">Kinase</keyword>
<accession>A0ABP1B3K9</accession>
<dbReference type="Gene3D" id="3.80.10.10">
    <property type="entry name" value="Ribonuclease Inhibitor"/>
    <property type="match status" value="2"/>
</dbReference>
<dbReference type="SUPFAM" id="SSF52058">
    <property type="entry name" value="L domain-like"/>
    <property type="match status" value="1"/>
</dbReference>
<evidence type="ECO:0000256" key="8">
    <source>
        <dbReference type="ARBA" id="ARBA00022840"/>
    </source>
</evidence>
<evidence type="ECO:0000256" key="4">
    <source>
        <dbReference type="ARBA" id="ARBA00022692"/>
    </source>
</evidence>
<evidence type="ECO:0000256" key="1">
    <source>
        <dbReference type="ARBA" id="ARBA00004167"/>
    </source>
</evidence>
<keyword evidence="12" id="KW-0732">Signal</keyword>
<reference evidence="14" key="1">
    <citation type="submission" date="2024-03" db="EMBL/GenBank/DDBJ databases">
        <authorList>
            <consortium name="ELIXIR-Norway"/>
            <consortium name="Elixir Norway"/>
        </authorList>
    </citation>
    <scope>NUCLEOTIDE SEQUENCE</scope>
</reference>
<evidence type="ECO:0000256" key="7">
    <source>
        <dbReference type="ARBA" id="ARBA00022777"/>
    </source>
</evidence>
<evidence type="ECO:0000256" key="2">
    <source>
        <dbReference type="ARBA" id="ARBA00022614"/>
    </source>
</evidence>
<keyword evidence="9" id="KW-1133">Transmembrane helix</keyword>
<dbReference type="PANTHER" id="PTHR45631:SF68">
    <property type="entry name" value="REPEAT FAMILY PROTEIN, PUTATIVE, EXPRESSED-RELATED"/>
    <property type="match status" value="1"/>
</dbReference>
<evidence type="ECO:0000313" key="14">
    <source>
        <dbReference type="EMBL" id="CAK9869574.1"/>
    </source>
</evidence>
<dbReference type="PROSITE" id="PS00107">
    <property type="entry name" value="PROTEIN_KINASE_ATP"/>
    <property type="match status" value="1"/>
</dbReference>
<dbReference type="InterPro" id="IPR000719">
    <property type="entry name" value="Prot_kinase_dom"/>
</dbReference>
<evidence type="ECO:0000256" key="10">
    <source>
        <dbReference type="ARBA" id="ARBA00023136"/>
    </source>
</evidence>
<dbReference type="PROSITE" id="PS00108">
    <property type="entry name" value="PROTEIN_KINASE_ST"/>
    <property type="match status" value="1"/>
</dbReference>
<dbReference type="SMART" id="SM00220">
    <property type="entry name" value="S_TKc"/>
    <property type="match status" value="1"/>
</dbReference>
<keyword evidence="6 11" id="KW-0547">Nucleotide-binding</keyword>
<feature type="chain" id="PRO_5046491807" description="Protein kinase domain-containing protein" evidence="12">
    <location>
        <begin position="31"/>
        <end position="981"/>
    </location>
</feature>
<dbReference type="Proteomes" id="UP001497522">
    <property type="component" value="Chromosome 19"/>
</dbReference>
<feature type="domain" description="Protein kinase" evidence="13">
    <location>
        <begin position="672"/>
        <end position="952"/>
    </location>
</feature>
<evidence type="ECO:0000256" key="12">
    <source>
        <dbReference type="SAM" id="SignalP"/>
    </source>
</evidence>
<keyword evidence="8 11" id="KW-0067">ATP-binding</keyword>
<dbReference type="InterPro" id="IPR008271">
    <property type="entry name" value="Ser/Thr_kinase_AS"/>
</dbReference>
<organism evidence="14 15">
    <name type="scientific">Sphagnum jensenii</name>
    <dbReference type="NCBI Taxonomy" id="128206"/>
    <lineage>
        <taxon>Eukaryota</taxon>
        <taxon>Viridiplantae</taxon>
        <taxon>Streptophyta</taxon>
        <taxon>Embryophyta</taxon>
        <taxon>Bryophyta</taxon>
        <taxon>Sphagnophytina</taxon>
        <taxon>Sphagnopsida</taxon>
        <taxon>Sphagnales</taxon>
        <taxon>Sphagnaceae</taxon>
        <taxon>Sphagnum</taxon>
    </lineage>
</organism>
<keyword evidence="4" id="KW-0812">Transmembrane</keyword>
<evidence type="ECO:0000256" key="6">
    <source>
        <dbReference type="ARBA" id="ARBA00022741"/>
    </source>
</evidence>
<dbReference type="CDD" id="cd14066">
    <property type="entry name" value="STKc_IRAK"/>
    <property type="match status" value="1"/>
</dbReference>
<sequence>MDKCTGVSTAWLLMAVLGVLCNVSVPGVLAENPPGSFFLNCGSTASYVDKVTNIAWMPDDLFIDEKSGVNANVSSSSQYYPDFPELTTLRLFPDSRAKYCYSFPVTPNTTYRIRGTFFYGNYDNQNTVPKFQMAIEGTIVASNFISEVNVIAYQEISFVPQRNVTFLCLSRDITNSVPFISAISLVKSNPEAGFAENLYRGYYYLTKFRWNFGGNGIIRSPDDSADHYWFPIKSGSPYVQSTAQVEALTATNIVHAVFPPETVMDTALTTNGTCMIIDIPLPQSSIWFMTLYWSELNPNASASSRQFYVGVPGNETQFVNPFVNTSGLGEIFHLSYSGPVPNYVSLFKNLTTSTALGPLVNALEIFELSQNQFVTLTNEQDTLAIEEIKSSYGNLALWTGDPCLPYPHPWVTCSNVSIIQSSSSIIAVNLSRYGLTGPISPSFGKLRSLTSLNLRSNQLSGPIPPSIWDIPKLNVLDLSDNNLSGNLVPITSTSCPMSLTRVNLGNNNLSGSFPSQLLACSISTLQEINFDYNNLSGTLNMTSWDFDYNNLTGTLNMTSWDFDYNNLSGNSNMTSWDLEANNTFHISMLYNDINTLEPGWGDPIMNYFEIWLTGNPICKNLQCSSNFMICEIQQTCCCPQEPLYGQCPEFAKQQVQPTLYSYNMLSRATGDFHEDNKLGEGGFGVVYKGILLDGTKLAIKLLMTKSHQGIDDFLNEVVSITGVRHKNLVKLKGCCLHHTQRLLVYEFVENKNLAEALWGSNMEDNIFLNWPTRFQIFVGITRGLVYLHEDLQPRIIHRDIKASNILLDKNFNAKIADFGLARLFSDNQSQLFTQVAGTIGYMSPEYATLGQLSTKVDVYSFGVLLLEIISGRKAILQNATNNMYLVEWAWSLHKTNMLISLVDPKMQNTIVESEVQRVINVALLCVQVETTKHPTMSQVLGMLQGEMDLPNIIINSSENDISTLIKISQNVTSPFTTTCDL</sequence>
<keyword evidence="3" id="KW-0808">Transferase</keyword>
<dbReference type="Pfam" id="PF12819">
    <property type="entry name" value="Malectin_like"/>
    <property type="match status" value="1"/>
</dbReference>
<keyword evidence="15" id="KW-1185">Reference proteome</keyword>
<feature type="signal peptide" evidence="12">
    <location>
        <begin position="1"/>
        <end position="30"/>
    </location>
</feature>
<dbReference type="Pfam" id="PF00069">
    <property type="entry name" value="Pkinase"/>
    <property type="match status" value="1"/>
</dbReference>
<name>A0ABP1B3K9_9BRYO</name>
<dbReference type="Pfam" id="PF00560">
    <property type="entry name" value="LRR_1"/>
    <property type="match status" value="1"/>
</dbReference>
<evidence type="ECO:0000256" key="9">
    <source>
        <dbReference type="ARBA" id="ARBA00022989"/>
    </source>
</evidence>
<evidence type="ECO:0000256" key="3">
    <source>
        <dbReference type="ARBA" id="ARBA00022679"/>
    </source>
</evidence>
<dbReference type="InterPro" id="IPR001611">
    <property type="entry name" value="Leu-rich_rpt"/>
</dbReference>
<dbReference type="EMBL" id="OZ023720">
    <property type="protein sequence ID" value="CAK9869574.1"/>
    <property type="molecule type" value="Genomic_DNA"/>
</dbReference>
<keyword evidence="10" id="KW-0472">Membrane</keyword>
<dbReference type="Gene3D" id="1.10.510.10">
    <property type="entry name" value="Transferase(Phosphotransferase) domain 1"/>
    <property type="match status" value="1"/>
</dbReference>
<dbReference type="InterPro" id="IPR017441">
    <property type="entry name" value="Protein_kinase_ATP_BS"/>
</dbReference>
<evidence type="ECO:0000256" key="5">
    <source>
        <dbReference type="ARBA" id="ARBA00022737"/>
    </source>
</evidence>
<evidence type="ECO:0000259" key="13">
    <source>
        <dbReference type="PROSITE" id="PS50011"/>
    </source>
</evidence>
<keyword evidence="2" id="KW-0433">Leucine-rich repeat</keyword>
<dbReference type="Gene3D" id="2.60.120.430">
    <property type="entry name" value="Galactose-binding lectin"/>
    <property type="match status" value="1"/>
</dbReference>
<dbReference type="Pfam" id="PF13855">
    <property type="entry name" value="LRR_8"/>
    <property type="match status" value="1"/>
</dbReference>
<dbReference type="SUPFAM" id="SSF56112">
    <property type="entry name" value="Protein kinase-like (PK-like)"/>
    <property type="match status" value="1"/>
</dbReference>
<protein>
    <recommendedName>
        <fullName evidence="13">Protein kinase domain-containing protein</fullName>
    </recommendedName>
</protein>
<feature type="binding site" evidence="11">
    <location>
        <position position="700"/>
    </location>
    <ligand>
        <name>ATP</name>
        <dbReference type="ChEBI" id="CHEBI:30616"/>
    </ligand>
</feature>
<dbReference type="PANTHER" id="PTHR45631">
    <property type="entry name" value="OS07G0107800 PROTEIN-RELATED"/>
    <property type="match status" value="1"/>
</dbReference>